<dbReference type="EMBL" id="CP011125">
    <property type="protein sequence ID" value="AKF11278.1"/>
    <property type="molecule type" value="Genomic_DNA"/>
</dbReference>
<keyword evidence="2" id="KW-0449">Lipoprotein</keyword>
<keyword evidence="1" id="KW-0732">Signal</keyword>
<feature type="signal peptide" evidence="1">
    <location>
        <begin position="1"/>
        <end position="20"/>
    </location>
</feature>
<dbReference type="STRING" id="927083.DB32_008427"/>
<dbReference type="AlphaFoldDB" id="A0A0F6YMY0"/>
<dbReference type="PROSITE" id="PS51257">
    <property type="entry name" value="PROKAR_LIPOPROTEIN"/>
    <property type="match status" value="1"/>
</dbReference>
<evidence type="ECO:0000313" key="3">
    <source>
        <dbReference type="Proteomes" id="UP000034883"/>
    </source>
</evidence>
<sequence>MTKGLSMMRARMLFTLSALAGLAACGEDGTSTGSLQVQLEAEETITEGIPAGEGDDAIVDGWSVTFDKYVVAIGDVEVEGGGDGHFHAHDAVVVDLAQVPEGGFPLATFEDMPTGLWPEVFYSTPAVTAEATRDASVSQADFDRMVAGGCTYLIVGTITSPSGERCIGGDDTMCTSATEIDFDLCVPAPTVFGPCESDTGIEGVVVAEGTTTAVNFTIHGDHLFFNGFPMGAEAVIERRAQWLANADIDADGTVTQSDLESIGASDLGQLLAGYELGGAPITLNDAWDYVVAQLKTQGHFQGEGECPWDGMGHEHE</sequence>
<protein>
    <submittedName>
        <fullName evidence="2">Putative lipoprotein</fullName>
    </submittedName>
</protein>
<evidence type="ECO:0000313" key="2">
    <source>
        <dbReference type="EMBL" id="AKF11278.1"/>
    </source>
</evidence>
<dbReference type="RefSeq" id="WP_053238157.1">
    <property type="nucleotide sequence ID" value="NZ_CP011125.1"/>
</dbReference>
<accession>A0A0F6YMY0</accession>
<dbReference type="InterPro" id="IPR018247">
    <property type="entry name" value="EF_Hand_1_Ca_BS"/>
</dbReference>
<keyword evidence="3" id="KW-1185">Reference proteome</keyword>
<name>A0A0F6YMY0_9BACT</name>
<gene>
    <name evidence="2" type="ORF">DB32_008427</name>
</gene>
<organism evidence="2 3">
    <name type="scientific">Sandaracinus amylolyticus</name>
    <dbReference type="NCBI Taxonomy" id="927083"/>
    <lineage>
        <taxon>Bacteria</taxon>
        <taxon>Pseudomonadati</taxon>
        <taxon>Myxococcota</taxon>
        <taxon>Polyangia</taxon>
        <taxon>Polyangiales</taxon>
        <taxon>Sandaracinaceae</taxon>
        <taxon>Sandaracinus</taxon>
    </lineage>
</organism>
<dbReference type="PROSITE" id="PS00018">
    <property type="entry name" value="EF_HAND_1"/>
    <property type="match status" value="1"/>
</dbReference>
<reference evidence="2 3" key="1">
    <citation type="submission" date="2015-03" db="EMBL/GenBank/DDBJ databases">
        <title>Genome assembly of Sandaracinus amylolyticus DSM 53668.</title>
        <authorList>
            <person name="Sharma G."/>
            <person name="Subramanian S."/>
        </authorList>
    </citation>
    <scope>NUCLEOTIDE SEQUENCE [LARGE SCALE GENOMIC DNA]</scope>
    <source>
        <strain evidence="2 3">DSM 53668</strain>
    </source>
</reference>
<dbReference type="Proteomes" id="UP000034883">
    <property type="component" value="Chromosome"/>
</dbReference>
<evidence type="ECO:0000256" key="1">
    <source>
        <dbReference type="SAM" id="SignalP"/>
    </source>
</evidence>
<feature type="chain" id="PRO_5002512476" evidence="1">
    <location>
        <begin position="21"/>
        <end position="316"/>
    </location>
</feature>
<dbReference type="KEGG" id="samy:DB32_008427"/>
<proteinExistence type="predicted"/>